<gene>
    <name evidence="1" type="ORF">LTR78_002059</name>
</gene>
<comment type="caution">
    <text evidence="1">The sequence shown here is derived from an EMBL/GenBank/DDBJ whole genome shotgun (WGS) entry which is preliminary data.</text>
</comment>
<sequence length="350" mass="39926">MVTITADIDRLGRGMQTLPQELWTLVYDLVFTAEPRQWAIWPESRTPARTQIDSRSRKQFAAHYYGHGAKFVFDGLSAAQMARWLRSRHPQHLALLKHITFRMDTTQVNRFRSWPNCLGYYRDYIGRDTATMYLLDVLEYLGLARILAFASSTQQTSQTAAFLATPGTMTLRQYGFTSSASTSPSSNKKSSHAIKFAPRSCPDMTSPPIDLARLATQMQALPQELINAVYYNVFTPDQRIRIVWPESRLPARLQVDRHSREMFAARYYGGGAVLDFRNMDEDLLIKWLGSRSTAHWALLRHITFTAGRGSYHRTLDFQGGGTVLLRMRLLRRLAEVGIKDGENVLQVVKS</sequence>
<dbReference type="AlphaFoldDB" id="A0AAE0WUQ5"/>
<proteinExistence type="predicted"/>
<accession>A0AAE0WUQ5</accession>
<dbReference type="Proteomes" id="UP001274830">
    <property type="component" value="Unassembled WGS sequence"/>
</dbReference>
<reference evidence="1" key="1">
    <citation type="submission" date="2023-07" db="EMBL/GenBank/DDBJ databases">
        <title>Black Yeasts Isolated from many extreme environments.</title>
        <authorList>
            <person name="Coleine C."/>
            <person name="Stajich J.E."/>
            <person name="Selbmann L."/>
        </authorList>
    </citation>
    <scope>NUCLEOTIDE SEQUENCE</scope>
    <source>
        <strain evidence="1">CCFEE 5485</strain>
    </source>
</reference>
<evidence type="ECO:0000313" key="1">
    <source>
        <dbReference type="EMBL" id="KAK3677964.1"/>
    </source>
</evidence>
<organism evidence="1 2">
    <name type="scientific">Recurvomyces mirabilis</name>
    <dbReference type="NCBI Taxonomy" id="574656"/>
    <lineage>
        <taxon>Eukaryota</taxon>
        <taxon>Fungi</taxon>
        <taxon>Dikarya</taxon>
        <taxon>Ascomycota</taxon>
        <taxon>Pezizomycotina</taxon>
        <taxon>Dothideomycetes</taxon>
        <taxon>Dothideomycetidae</taxon>
        <taxon>Mycosphaerellales</taxon>
        <taxon>Teratosphaeriaceae</taxon>
        <taxon>Recurvomyces</taxon>
    </lineage>
</organism>
<dbReference type="EMBL" id="JAUTXT010000005">
    <property type="protein sequence ID" value="KAK3677964.1"/>
    <property type="molecule type" value="Genomic_DNA"/>
</dbReference>
<protein>
    <submittedName>
        <fullName evidence="1">Uncharacterized protein</fullName>
    </submittedName>
</protein>
<name>A0AAE0WUQ5_9PEZI</name>
<evidence type="ECO:0000313" key="2">
    <source>
        <dbReference type="Proteomes" id="UP001274830"/>
    </source>
</evidence>
<keyword evidence="2" id="KW-1185">Reference proteome</keyword>